<dbReference type="EMBL" id="CP047218">
    <property type="protein sequence ID" value="QHD69550.1"/>
    <property type="molecule type" value="Genomic_DNA"/>
</dbReference>
<dbReference type="RefSeq" id="WP_069336898.1">
    <property type="nucleotide sequence ID" value="NZ_CALUBW010000037.1"/>
</dbReference>
<evidence type="ECO:0000313" key="10">
    <source>
        <dbReference type="EMBL" id="QHD69550.1"/>
    </source>
</evidence>
<dbReference type="CDD" id="cd16913">
    <property type="entry name" value="YkuD_like"/>
    <property type="match status" value="1"/>
</dbReference>
<feature type="chain" id="PRO_5026967244" evidence="8">
    <location>
        <begin position="23"/>
        <end position="405"/>
    </location>
</feature>
<dbReference type="InterPro" id="IPR038063">
    <property type="entry name" value="Transpep_catalytic_dom"/>
</dbReference>
<dbReference type="InterPro" id="IPR052905">
    <property type="entry name" value="LD-transpeptidase_YkuD-like"/>
</dbReference>
<accession>A0A6P1GMB2</accession>
<feature type="active site" description="Nucleophile" evidence="7">
    <location>
        <position position="301"/>
    </location>
</feature>
<evidence type="ECO:0000256" key="8">
    <source>
        <dbReference type="SAM" id="SignalP"/>
    </source>
</evidence>
<gene>
    <name evidence="10" type="ORF">GS397_22560</name>
</gene>
<keyword evidence="8" id="KW-0732">Signal</keyword>
<feature type="active site" description="Proton donor/acceptor" evidence="7">
    <location>
        <position position="282"/>
    </location>
</feature>
<dbReference type="AlphaFoldDB" id="A0A6P1GMB2"/>
<dbReference type="GO" id="GO:0009252">
    <property type="term" value="P:peptidoglycan biosynthetic process"/>
    <property type="evidence" value="ECO:0007669"/>
    <property type="project" value="UniProtKB-UniPathway"/>
</dbReference>
<feature type="signal peptide" evidence="8">
    <location>
        <begin position="1"/>
        <end position="22"/>
    </location>
</feature>
<proteinExistence type="inferred from homology"/>
<dbReference type="PANTHER" id="PTHR41533:SF1">
    <property type="entry name" value="L,D-TRANSPEPTIDASE YCBB-RELATED"/>
    <property type="match status" value="1"/>
</dbReference>
<comment type="similarity">
    <text evidence="2">Belongs to the YkuD family.</text>
</comment>
<dbReference type="GO" id="GO:0008360">
    <property type="term" value="P:regulation of cell shape"/>
    <property type="evidence" value="ECO:0007669"/>
    <property type="project" value="UniProtKB-UniRule"/>
</dbReference>
<evidence type="ECO:0000256" key="6">
    <source>
        <dbReference type="ARBA" id="ARBA00023316"/>
    </source>
</evidence>
<evidence type="ECO:0000256" key="2">
    <source>
        <dbReference type="ARBA" id="ARBA00005992"/>
    </source>
</evidence>
<evidence type="ECO:0000313" key="11">
    <source>
        <dbReference type="Proteomes" id="UP000464086"/>
    </source>
</evidence>
<dbReference type="PROSITE" id="PS52029">
    <property type="entry name" value="LD_TPASE"/>
    <property type="match status" value="1"/>
</dbReference>
<feature type="domain" description="L,D-TPase catalytic" evidence="9">
    <location>
        <begin position="172"/>
        <end position="327"/>
    </location>
</feature>
<keyword evidence="5 7" id="KW-0573">Peptidoglycan synthesis</keyword>
<sequence length="405" mass="44981">MKRTFSILLLLLLIFAPSFTFAASEPQWTEAQTERLIHWMKAADAEGLGAAAVGLPALQAAVNRGDDARRDELATASAVRLLQAHRNGCCNAALRSNWHIAEPSAWPDPRASVSTALAQDRLDDLFRTTRPSHPFYHALSQAYAQERDANRRAILAANLDRWRWMPRQLGARYLLVNTAAFEASLWEDGKLAGRWRVVVGKTGSPTPVFQARVTGVIFNPWWEIPPSIAAEGIARLVAHNPAEAARRGYVRENGRYRQRPGPQNALGRMKLVMPNRFNVYLHDTPAQALFEKEVRAYSHGCVRVGDALGLAATLLGPGWDRARVDTVVGSGRTQSAMLPAALPVYITYFTAEPDSLGGVRYFPDIYRRDRGAATPDAQGRCPLQTVPAKRQITPQDFDRMRPERV</sequence>
<name>A0A6P1GMB2_SPHYA</name>
<dbReference type="UniPathway" id="UPA00219"/>
<dbReference type="GO" id="GO:0016740">
    <property type="term" value="F:transferase activity"/>
    <property type="evidence" value="ECO:0007669"/>
    <property type="project" value="UniProtKB-KW"/>
</dbReference>
<comment type="pathway">
    <text evidence="1 7">Cell wall biogenesis; peptidoglycan biosynthesis.</text>
</comment>
<keyword evidence="6 7" id="KW-0961">Cell wall biogenesis/degradation</keyword>
<protein>
    <submittedName>
        <fullName evidence="10">L,D-transpeptidase family protein</fullName>
    </submittedName>
</protein>
<evidence type="ECO:0000256" key="3">
    <source>
        <dbReference type="ARBA" id="ARBA00022679"/>
    </source>
</evidence>
<evidence type="ECO:0000256" key="1">
    <source>
        <dbReference type="ARBA" id="ARBA00004752"/>
    </source>
</evidence>
<evidence type="ECO:0000259" key="9">
    <source>
        <dbReference type="PROSITE" id="PS52029"/>
    </source>
</evidence>
<dbReference type="InterPro" id="IPR005490">
    <property type="entry name" value="LD_TPept_cat_dom"/>
</dbReference>
<dbReference type="Pfam" id="PF03734">
    <property type="entry name" value="YkuD"/>
    <property type="match status" value="1"/>
</dbReference>
<dbReference type="Gene3D" id="2.40.440.10">
    <property type="entry name" value="L,D-transpeptidase catalytic domain-like"/>
    <property type="match status" value="1"/>
</dbReference>
<dbReference type="GO" id="GO:0004180">
    <property type="term" value="F:carboxypeptidase activity"/>
    <property type="evidence" value="ECO:0007669"/>
    <property type="project" value="UniProtKB-ARBA"/>
</dbReference>
<dbReference type="PANTHER" id="PTHR41533">
    <property type="entry name" value="L,D-TRANSPEPTIDASE HI_1667-RELATED"/>
    <property type="match status" value="1"/>
</dbReference>
<organism evidence="10 11">
    <name type="scientific">Sphingobium yanoikuyae</name>
    <name type="common">Sphingomonas yanoikuyae</name>
    <dbReference type="NCBI Taxonomy" id="13690"/>
    <lineage>
        <taxon>Bacteria</taxon>
        <taxon>Pseudomonadati</taxon>
        <taxon>Pseudomonadota</taxon>
        <taxon>Alphaproteobacteria</taxon>
        <taxon>Sphingomonadales</taxon>
        <taxon>Sphingomonadaceae</taxon>
        <taxon>Sphingobium</taxon>
    </lineage>
</organism>
<keyword evidence="4 7" id="KW-0133">Cell shape</keyword>
<dbReference type="InterPro" id="IPR045380">
    <property type="entry name" value="LD_TPept_scaffold_dom"/>
</dbReference>
<reference evidence="10 11" key="1">
    <citation type="submission" date="2019-12" db="EMBL/GenBank/DDBJ databases">
        <title>Functional and genomic insights into the Sphingobium yanoikuyae YC-JY1, a bacterium efficiently degrading bisphenol A.</title>
        <authorList>
            <person name="Jia Y."/>
            <person name="Li X."/>
            <person name="Wang J."/>
            <person name="Eltoukhy A."/>
            <person name="Lamraoui I."/>
            <person name="Yan Y."/>
        </authorList>
    </citation>
    <scope>NUCLEOTIDE SEQUENCE [LARGE SCALE GENOMIC DNA]</scope>
    <source>
        <strain evidence="10 11">YC-JY1</strain>
    </source>
</reference>
<dbReference type="Proteomes" id="UP000464086">
    <property type="component" value="Chromosome"/>
</dbReference>
<evidence type="ECO:0000256" key="7">
    <source>
        <dbReference type="PROSITE-ProRule" id="PRU01373"/>
    </source>
</evidence>
<dbReference type="GO" id="GO:0071555">
    <property type="term" value="P:cell wall organization"/>
    <property type="evidence" value="ECO:0007669"/>
    <property type="project" value="UniProtKB-UniRule"/>
</dbReference>
<dbReference type="Pfam" id="PF20142">
    <property type="entry name" value="Scaffold"/>
    <property type="match status" value="1"/>
</dbReference>
<keyword evidence="3" id="KW-0808">Transferase</keyword>
<evidence type="ECO:0000256" key="4">
    <source>
        <dbReference type="ARBA" id="ARBA00022960"/>
    </source>
</evidence>
<evidence type="ECO:0000256" key="5">
    <source>
        <dbReference type="ARBA" id="ARBA00022984"/>
    </source>
</evidence>
<dbReference type="SUPFAM" id="SSF141523">
    <property type="entry name" value="L,D-transpeptidase catalytic domain-like"/>
    <property type="match status" value="1"/>
</dbReference>